<protein>
    <submittedName>
        <fullName evidence="2">Uncharacterized protein</fullName>
    </submittedName>
</protein>
<name>A0A9W6S4S9_9ACTN</name>
<feature type="region of interest" description="Disordered" evidence="1">
    <location>
        <begin position="202"/>
        <end position="223"/>
    </location>
</feature>
<sequence length="223" mass="24385">MDEVSTNDEQMFDRLLDAMPRIAEAVNAFSSEDNQRTAFDVLMRTMGVGASSPPAPDVPDMPEQIPGDESGSAEPAPVAEVAEVPPADGPAPTSRPGSTAKASARRRRVPKKIEPVRDIDFHPDGKQSFKDLVEDKEPKTLDHKNLLAVYWLEQVAEVTEIGVGHVAAAFKNRDWREPANPANALQVTASREHWLDTKDMTAISTTPSGRNTVKFEMSPQNSK</sequence>
<proteinExistence type="predicted"/>
<evidence type="ECO:0000313" key="2">
    <source>
        <dbReference type="EMBL" id="GLY88616.1"/>
    </source>
</evidence>
<comment type="caution">
    <text evidence="2">The sequence shown here is derived from an EMBL/GenBank/DDBJ whole genome shotgun (WGS) entry which is preliminary data.</text>
</comment>
<dbReference type="RefSeq" id="WP_285578408.1">
    <property type="nucleotide sequence ID" value="NZ_BSTK01000010.1"/>
</dbReference>
<feature type="compositionally biased region" description="Basic and acidic residues" evidence="1">
    <location>
        <begin position="111"/>
        <end position="127"/>
    </location>
</feature>
<dbReference type="EMBL" id="BSTK01000010">
    <property type="protein sequence ID" value="GLY88616.1"/>
    <property type="molecule type" value="Genomic_DNA"/>
</dbReference>
<evidence type="ECO:0000256" key="1">
    <source>
        <dbReference type="SAM" id="MobiDB-lite"/>
    </source>
</evidence>
<feature type="compositionally biased region" description="Low complexity" evidence="1">
    <location>
        <begin position="73"/>
        <end position="92"/>
    </location>
</feature>
<feature type="compositionally biased region" description="Polar residues" evidence="1">
    <location>
        <begin position="202"/>
        <end position="211"/>
    </location>
</feature>
<dbReference type="Proteomes" id="UP001165074">
    <property type="component" value="Unassembled WGS sequence"/>
</dbReference>
<feature type="region of interest" description="Disordered" evidence="1">
    <location>
        <begin position="48"/>
        <end position="127"/>
    </location>
</feature>
<reference evidence="2" key="1">
    <citation type="submission" date="2023-03" db="EMBL/GenBank/DDBJ databases">
        <title>Actinoallomurus iriomotensis NBRC 103684.</title>
        <authorList>
            <person name="Ichikawa N."/>
            <person name="Sato H."/>
            <person name="Tonouchi N."/>
        </authorList>
    </citation>
    <scope>NUCLEOTIDE SEQUENCE</scope>
    <source>
        <strain evidence="2">NBRC 103684</strain>
    </source>
</reference>
<organism evidence="2 3">
    <name type="scientific">Actinoallomurus iriomotensis</name>
    <dbReference type="NCBI Taxonomy" id="478107"/>
    <lineage>
        <taxon>Bacteria</taxon>
        <taxon>Bacillati</taxon>
        <taxon>Actinomycetota</taxon>
        <taxon>Actinomycetes</taxon>
        <taxon>Streptosporangiales</taxon>
        <taxon>Thermomonosporaceae</taxon>
        <taxon>Actinoallomurus</taxon>
    </lineage>
</organism>
<dbReference type="AlphaFoldDB" id="A0A9W6S4S9"/>
<keyword evidence="3" id="KW-1185">Reference proteome</keyword>
<accession>A0A9W6S4S9</accession>
<evidence type="ECO:0000313" key="3">
    <source>
        <dbReference type="Proteomes" id="UP001165074"/>
    </source>
</evidence>
<gene>
    <name evidence="2" type="ORF">Airi02_065450</name>
</gene>